<accession>W4M845</accession>
<dbReference type="Proteomes" id="UP000019140">
    <property type="component" value="Unassembled WGS sequence"/>
</dbReference>
<dbReference type="HOGENOM" id="CLU_1412890_0_0_7"/>
<evidence type="ECO:0000313" key="2">
    <source>
        <dbReference type="EMBL" id="ETX06370.1"/>
    </source>
</evidence>
<proteinExistence type="predicted"/>
<gene>
    <name evidence="2" type="ORF">ETSY2_17545</name>
</gene>
<reference evidence="2 3" key="1">
    <citation type="journal article" date="2014" name="Nature">
        <title>An environmental bacterial taxon with a large and distinct metabolic repertoire.</title>
        <authorList>
            <person name="Wilson M.C."/>
            <person name="Mori T."/>
            <person name="Ruckert C."/>
            <person name="Uria A.R."/>
            <person name="Helf M.J."/>
            <person name="Takada K."/>
            <person name="Gernert C."/>
            <person name="Steffens U.A."/>
            <person name="Heycke N."/>
            <person name="Schmitt S."/>
            <person name="Rinke C."/>
            <person name="Helfrich E.J."/>
            <person name="Brachmann A.O."/>
            <person name="Gurgui C."/>
            <person name="Wakimoto T."/>
            <person name="Kracht M."/>
            <person name="Crusemann M."/>
            <person name="Hentschel U."/>
            <person name="Abe I."/>
            <person name="Matsunaga S."/>
            <person name="Kalinowski J."/>
            <person name="Takeyama H."/>
            <person name="Piel J."/>
        </authorList>
    </citation>
    <scope>NUCLEOTIDE SEQUENCE [LARGE SCALE GENOMIC DNA]</scope>
    <source>
        <strain evidence="3">TSY2</strain>
    </source>
</reference>
<keyword evidence="3" id="KW-1185">Reference proteome</keyword>
<evidence type="ECO:0000313" key="3">
    <source>
        <dbReference type="Proteomes" id="UP000019140"/>
    </source>
</evidence>
<sequence>MLTFQASILNASPSIALNGIGEEEMERRRLALQQALASCLSVDEMTHTVRLFEQEFSQKTSVNVSELCQRLFETMPQIQLDKEARLRLLRTMRQPKTLLAAENLMPPPKYSEPVASPEPVQFEESMQLPEPMELTEPMAPSEPIPLLTPEDSTSPELFLVTETPPVESSPEDSTSPELFVLRYSNFGKEILG</sequence>
<evidence type="ECO:0000256" key="1">
    <source>
        <dbReference type="SAM" id="MobiDB-lite"/>
    </source>
</evidence>
<protein>
    <submittedName>
        <fullName evidence="2">Uncharacterized protein</fullName>
    </submittedName>
</protein>
<organism evidence="2 3">
    <name type="scientific">Candidatus Entotheonella gemina</name>
    <dbReference type="NCBI Taxonomy" id="1429439"/>
    <lineage>
        <taxon>Bacteria</taxon>
        <taxon>Pseudomonadati</taxon>
        <taxon>Nitrospinota/Tectimicrobiota group</taxon>
        <taxon>Candidatus Tectimicrobiota</taxon>
        <taxon>Candidatus Entotheonellia</taxon>
        <taxon>Candidatus Entotheonellales</taxon>
        <taxon>Candidatus Entotheonellaceae</taxon>
        <taxon>Candidatus Entotheonella</taxon>
    </lineage>
</organism>
<dbReference type="EMBL" id="AZHX01000714">
    <property type="protein sequence ID" value="ETX06370.1"/>
    <property type="molecule type" value="Genomic_DNA"/>
</dbReference>
<dbReference type="AlphaFoldDB" id="W4M845"/>
<feature type="region of interest" description="Disordered" evidence="1">
    <location>
        <begin position="134"/>
        <end position="153"/>
    </location>
</feature>
<name>W4M845_9BACT</name>
<comment type="caution">
    <text evidence="2">The sequence shown here is derived from an EMBL/GenBank/DDBJ whole genome shotgun (WGS) entry which is preliminary data.</text>
</comment>